<keyword evidence="4" id="KW-1185">Reference proteome</keyword>
<feature type="signal peptide" evidence="2">
    <location>
        <begin position="1"/>
        <end position="24"/>
    </location>
</feature>
<evidence type="ECO:0000256" key="2">
    <source>
        <dbReference type="SAM" id="SignalP"/>
    </source>
</evidence>
<reference evidence="3 4" key="1">
    <citation type="journal article" date="2014" name="Int. J. Syst. Evol. Microbiol.">
        <title>Phaeodactylibacter xiamenensis gen. nov., sp. nov., a member of the family Saprospiraceae isolated from the marine alga Phaeodactylum tricornutum.</title>
        <authorList>
            <person name="Chen Z.Jr."/>
            <person name="Lei X."/>
            <person name="Lai Q."/>
            <person name="Li Y."/>
            <person name="Zhang B."/>
            <person name="Zhang J."/>
            <person name="Zhang H."/>
            <person name="Yang L."/>
            <person name="Zheng W."/>
            <person name="Tian Y."/>
            <person name="Yu Z."/>
            <person name="Xu H.Jr."/>
            <person name="Zheng T."/>
        </authorList>
    </citation>
    <scope>NUCLEOTIDE SEQUENCE [LARGE SCALE GENOMIC DNA]</scope>
    <source>
        <strain evidence="3 4">KD52</strain>
    </source>
</reference>
<name>A0A098S741_9BACT</name>
<gene>
    <name evidence="3" type="ORF">IX84_12330</name>
</gene>
<evidence type="ECO:0000256" key="1">
    <source>
        <dbReference type="SAM" id="MobiDB-lite"/>
    </source>
</evidence>
<dbReference type="STRING" id="1524460.IX84_12330"/>
<feature type="compositionally biased region" description="Low complexity" evidence="1">
    <location>
        <begin position="22"/>
        <end position="51"/>
    </location>
</feature>
<dbReference type="AlphaFoldDB" id="A0A098S741"/>
<dbReference type="EMBL" id="JPOS01000029">
    <property type="protein sequence ID" value="KGE87910.1"/>
    <property type="molecule type" value="Genomic_DNA"/>
</dbReference>
<dbReference type="OrthoDB" id="946181at2"/>
<proteinExistence type="predicted"/>
<evidence type="ECO:0008006" key="5">
    <source>
        <dbReference type="Google" id="ProtNLM"/>
    </source>
</evidence>
<protein>
    <recommendedName>
        <fullName evidence="5">Lipoprotein</fullName>
    </recommendedName>
</protein>
<dbReference type="PROSITE" id="PS51257">
    <property type="entry name" value="PROKAR_LIPOPROTEIN"/>
    <property type="match status" value="1"/>
</dbReference>
<feature type="region of interest" description="Disordered" evidence="1">
    <location>
        <begin position="22"/>
        <end position="66"/>
    </location>
</feature>
<comment type="caution">
    <text evidence="3">The sequence shown here is derived from an EMBL/GenBank/DDBJ whole genome shotgun (WGS) entry which is preliminary data.</text>
</comment>
<dbReference type="RefSeq" id="WP_044220525.1">
    <property type="nucleotide sequence ID" value="NZ_JBKAGJ010000012.1"/>
</dbReference>
<feature type="chain" id="PRO_5001947713" description="Lipoprotein" evidence="2">
    <location>
        <begin position="25"/>
        <end position="216"/>
    </location>
</feature>
<evidence type="ECO:0000313" key="3">
    <source>
        <dbReference type="EMBL" id="KGE87910.1"/>
    </source>
</evidence>
<accession>A0A098S741</accession>
<dbReference type="Proteomes" id="UP000029736">
    <property type="component" value="Unassembled WGS sequence"/>
</dbReference>
<sequence length="216" mass="23629">MRSIFLLLLALSFAVCSCGGSSEASGEASTATETPTATESTSNEASAPEPAEMTRQSAPPATGPFEEKLTEGTVSFIVESPNSSSNYFTLNTEGMSVRNEETKMEINGAVVRAQLADLNQDSYPEVYIFTRTDDGTKEVYAFASYRNRSYGQIYMAEAENTANQRGREGVETFELTETALLRKFSTPQNGQRNGNPQMITYALKKGETSYRLEPVE</sequence>
<keyword evidence="2" id="KW-0732">Signal</keyword>
<organism evidence="3 4">
    <name type="scientific">Phaeodactylibacter xiamenensis</name>
    <dbReference type="NCBI Taxonomy" id="1524460"/>
    <lineage>
        <taxon>Bacteria</taxon>
        <taxon>Pseudomonadati</taxon>
        <taxon>Bacteroidota</taxon>
        <taxon>Saprospiria</taxon>
        <taxon>Saprospirales</taxon>
        <taxon>Haliscomenobacteraceae</taxon>
        <taxon>Phaeodactylibacter</taxon>
    </lineage>
</organism>
<evidence type="ECO:0000313" key="4">
    <source>
        <dbReference type="Proteomes" id="UP000029736"/>
    </source>
</evidence>